<comment type="function">
    <text evidence="5">Catalytic subunit of the guanine nucleotide exchange factor (GEF) (eEF1B subcomplex) of the eukaryotic elongation factor 1 complex (eEF1). Stimulates the exchange of GDP for GTP on elongation factor 1A (eEF1A), probably by displacing GDP from the nucleotide binding pocket in eEF1A.</text>
</comment>
<dbReference type="GO" id="GO:0005829">
    <property type="term" value="C:cytosol"/>
    <property type="evidence" value="ECO:0007669"/>
    <property type="project" value="TreeGrafter"/>
</dbReference>
<dbReference type="Proteomes" id="UP001195483">
    <property type="component" value="Unassembled WGS sequence"/>
</dbReference>
<dbReference type="InterPro" id="IPR014717">
    <property type="entry name" value="Transl_elong_EF1B/ribsomal_bS6"/>
</dbReference>
<dbReference type="AlphaFoldDB" id="A0AAE0VS17"/>
<organism evidence="11 12">
    <name type="scientific">Potamilus streckersoni</name>
    <dbReference type="NCBI Taxonomy" id="2493646"/>
    <lineage>
        <taxon>Eukaryota</taxon>
        <taxon>Metazoa</taxon>
        <taxon>Spiralia</taxon>
        <taxon>Lophotrochozoa</taxon>
        <taxon>Mollusca</taxon>
        <taxon>Bivalvia</taxon>
        <taxon>Autobranchia</taxon>
        <taxon>Heteroconchia</taxon>
        <taxon>Palaeoheterodonta</taxon>
        <taxon>Unionida</taxon>
        <taxon>Unionoidea</taxon>
        <taxon>Unionidae</taxon>
        <taxon>Ambleminae</taxon>
        <taxon>Lampsilini</taxon>
        <taxon>Potamilus</taxon>
    </lineage>
</organism>
<dbReference type="PROSITE" id="PS00825">
    <property type="entry name" value="EF1BD_2"/>
    <property type="match status" value="1"/>
</dbReference>
<evidence type="ECO:0000313" key="11">
    <source>
        <dbReference type="EMBL" id="KAK3588074.1"/>
    </source>
</evidence>
<dbReference type="SUPFAM" id="SSF47616">
    <property type="entry name" value="GST C-terminal domain-like"/>
    <property type="match status" value="1"/>
</dbReference>
<evidence type="ECO:0000256" key="8">
    <source>
        <dbReference type="SAM" id="MobiDB-lite"/>
    </source>
</evidence>
<dbReference type="SMART" id="SM00888">
    <property type="entry name" value="EF1_GNE"/>
    <property type="match status" value="1"/>
</dbReference>
<keyword evidence="12" id="KW-1185">Reference proteome</keyword>
<name>A0AAE0VS17_9BIVA</name>
<feature type="compositionally biased region" description="Acidic residues" evidence="8">
    <location>
        <begin position="91"/>
        <end position="113"/>
    </location>
</feature>
<comment type="caution">
    <text evidence="11">The sequence shown here is derived from an EMBL/GenBank/DDBJ whole genome shotgun (WGS) entry which is preliminary data.</text>
</comment>
<dbReference type="PANTHER" id="PTHR11595:SF21">
    <property type="entry name" value="ELONGATION FACTOR 1-BETA"/>
    <property type="match status" value="1"/>
</dbReference>
<proteinExistence type="inferred from homology"/>
<evidence type="ECO:0000256" key="1">
    <source>
        <dbReference type="ARBA" id="ARBA00007411"/>
    </source>
</evidence>
<dbReference type="InterPro" id="IPR036219">
    <property type="entry name" value="eEF-1beta-like_sf"/>
</dbReference>
<evidence type="ECO:0000256" key="6">
    <source>
        <dbReference type="ARBA" id="ARBA00093529"/>
    </source>
</evidence>
<dbReference type="InterPro" id="IPR036282">
    <property type="entry name" value="Glutathione-S-Trfase_C_sf"/>
</dbReference>
<keyword evidence="3 7" id="KW-0251">Elongation factor</keyword>
<dbReference type="SMART" id="SM01182">
    <property type="entry name" value="EF-1_beta_acid"/>
    <property type="match status" value="1"/>
</dbReference>
<accession>A0AAE0VS17</accession>
<dbReference type="CDD" id="cd10308">
    <property type="entry name" value="GST_C_eEF1b_like"/>
    <property type="match status" value="1"/>
</dbReference>
<dbReference type="Pfam" id="PF00736">
    <property type="entry name" value="EF1_GNE"/>
    <property type="match status" value="1"/>
</dbReference>
<dbReference type="GO" id="GO:0005085">
    <property type="term" value="F:guanyl-nucleotide exchange factor activity"/>
    <property type="evidence" value="ECO:0007669"/>
    <property type="project" value="TreeGrafter"/>
</dbReference>
<dbReference type="PANTHER" id="PTHR11595">
    <property type="entry name" value="EF-HAND AND COILED-COIL DOMAIN-CONTAINING FAMILY MEMBER"/>
    <property type="match status" value="1"/>
</dbReference>
<dbReference type="SUPFAM" id="SSF54984">
    <property type="entry name" value="eEF-1beta-like"/>
    <property type="match status" value="1"/>
</dbReference>
<evidence type="ECO:0000256" key="3">
    <source>
        <dbReference type="ARBA" id="ARBA00022768"/>
    </source>
</evidence>
<comment type="subunit">
    <text evidence="6">EF-1 is composed of 4 subunits: alpha, beta (alpha subunit of the eEF1B subcomplex), delta (beta subunit of the eEF1B subcomplex), and gamma (gamma subunit of the eEF1B subcomplex). Interacts with elongation factor EEF1A1.</text>
</comment>
<comment type="similarity">
    <text evidence="1 7">Belongs to the EF-1-beta/EF-1-delta family.</text>
</comment>
<dbReference type="FunFam" id="3.30.70.60:FF:000001">
    <property type="entry name" value="Elongation factor 1-beta 1 like"/>
    <property type="match status" value="1"/>
</dbReference>
<dbReference type="InterPro" id="IPR001326">
    <property type="entry name" value="Transl_elong_EF1B_B/D_CS"/>
</dbReference>
<evidence type="ECO:0000259" key="9">
    <source>
        <dbReference type="SMART" id="SM00888"/>
    </source>
</evidence>
<dbReference type="InterPro" id="IPR049720">
    <property type="entry name" value="EF1B_bsu/dsu"/>
</dbReference>
<protein>
    <recommendedName>
        <fullName evidence="2">Elongation factor 1-beta</fullName>
    </recommendedName>
</protein>
<feature type="domain" description="Translation elongation factor EF1B beta/delta subunit guanine nucleotide exchange" evidence="9">
    <location>
        <begin position="135"/>
        <end position="221"/>
    </location>
</feature>
<evidence type="ECO:0000256" key="5">
    <source>
        <dbReference type="ARBA" id="ARBA00093309"/>
    </source>
</evidence>
<dbReference type="Gene3D" id="1.20.1050.130">
    <property type="match status" value="1"/>
</dbReference>
<evidence type="ECO:0000256" key="4">
    <source>
        <dbReference type="ARBA" id="ARBA00022917"/>
    </source>
</evidence>
<dbReference type="GO" id="GO:0005853">
    <property type="term" value="C:eukaryotic translation elongation factor 1 complex"/>
    <property type="evidence" value="ECO:0007669"/>
    <property type="project" value="InterPro"/>
</dbReference>
<dbReference type="FunFam" id="1.20.1050.130:FF:000001">
    <property type="entry name" value="Putative Elongation factor 1-beta"/>
    <property type="match status" value="1"/>
</dbReference>
<dbReference type="CDD" id="cd00292">
    <property type="entry name" value="EF1B"/>
    <property type="match status" value="1"/>
</dbReference>
<gene>
    <name evidence="11" type="ORF">CHS0354_012127</name>
</gene>
<dbReference type="GO" id="GO:0003746">
    <property type="term" value="F:translation elongation factor activity"/>
    <property type="evidence" value="ECO:0007669"/>
    <property type="project" value="UniProtKB-KW"/>
</dbReference>
<dbReference type="InterPro" id="IPR014038">
    <property type="entry name" value="EF1B_bsu/dsu_GNE"/>
</dbReference>
<evidence type="ECO:0000313" key="12">
    <source>
        <dbReference type="Proteomes" id="UP001195483"/>
    </source>
</evidence>
<dbReference type="InterPro" id="IPR018940">
    <property type="entry name" value="EF-1_beta_acid_region_euk"/>
</dbReference>
<keyword evidence="4 7" id="KW-0648">Protein biosynthesis</keyword>
<dbReference type="Gene3D" id="3.30.70.60">
    <property type="match status" value="1"/>
</dbReference>
<evidence type="ECO:0000259" key="10">
    <source>
        <dbReference type="SMART" id="SM01182"/>
    </source>
</evidence>
<reference evidence="11" key="2">
    <citation type="journal article" date="2021" name="Genome Biol. Evol.">
        <title>Developing a high-quality reference genome for a parasitic bivalve with doubly uniparental inheritance (Bivalvia: Unionida).</title>
        <authorList>
            <person name="Smith C.H."/>
        </authorList>
    </citation>
    <scope>NUCLEOTIDE SEQUENCE</scope>
    <source>
        <strain evidence="11">CHS0354</strain>
        <tissue evidence="11">Mantle</tissue>
    </source>
</reference>
<evidence type="ECO:0000256" key="7">
    <source>
        <dbReference type="RuleBase" id="RU003791"/>
    </source>
</evidence>
<dbReference type="EMBL" id="JAEAOA010000745">
    <property type="protein sequence ID" value="KAK3588074.1"/>
    <property type="molecule type" value="Genomic_DNA"/>
</dbReference>
<reference evidence="11" key="1">
    <citation type="journal article" date="2021" name="Genome Biol. Evol.">
        <title>A High-Quality Reference Genome for a Parasitic Bivalve with Doubly Uniparental Inheritance (Bivalvia: Unionida).</title>
        <authorList>
            <person name="Smith C.H."/>
        </authorList>
    </citation>
    <scope>NUCLEOTIDE SEQUENCE</scope>
    <source>
        <strain evidence="11">CHS0354</strain>
    </source>
</reference>
<reference evidence="11" key="3">
    <citation type="submission" date="2023-05" db="EMBL/GenBank/DDBJ databases">
        <authorList>
            <person name="Smith C.H."/>
        </authorList>
    </citation>
    <scope>NUCLEOTIDE SEQUENCE</scope>
    <source>
        <strain evidence="11">CHS0354</strain>
        <tissue evidence="11">Mantle</tissue>
    </source>
</reference>
<feature type="domain" description="Elongation factor 1 beta central acidic region eukaryote" evidence="10">
    <location>
        <begin position="100"/>
        <end position="126"/>
    </location>
</feature>
<feature type="region of interest" description="Disordered" evidence="8">
    <location>
        <begin position="65"/>
        <end position="113"/>
    </location>
</feature>
<sequence>MGFGDLKSRTGQQTLNDYLADRSYIEGYQPNQADAVVFTALVSPPPADLCHVLRWYNHIKSYSDSERAKFPGPKKPVGAYGPAVSAASKDDDVELDEDDLFGDNDQEEEEEDEVRQERLAAYAAKKAKKPGPIAKSSIILDVKPWDDETDMTKLEECVRTIVADGLLWGTSKLVPVGYGIKKLQISCVVEDDKIGTDFLEEEITKFEDYVQSVDIAAFNKI</sequence>
<evidence type="ECO:0000256" key="2">
    <source>
        <dbReference type="ARBA" id="ARBA00017600"/>
    </source>
</evidence>